<dbReference type="InterPro" id="IPR000524">
    <property type="entry name" value="Tscrpt_reg_HTH_GntR"/>
</dbReference>
<keyword evidence="1" id="KW-0805">Transcription regulation</keyword>
<dbReference type="Pfam" id="PF00392">
    <property type="entry name" value="GntR"/>
    <property type="match status" value="1"/>
</dbReference>
<dbReference type="NCBIfam" id="TIGR02325">
    <property type="entry name" value="C_P_lyase_phnF"/>
    <property type="match status" value="1"/>
</dbReference>
<dbReference type="SMART" id="SM00345">
    <property type="entry name" value="HTH_GNTR"/>
    <property type="match status" value="1"/>
</dbReference>
<accession>A0A840WHB7</accession>
<dbReference type="Proteomes" id="UP000553766">
    <property type="component" value="Unassembled WGS sequence"/>
</dbReference>
<dbReference type="CDD" id="cd07377">
    <property type="entry name" value="WHTH_GntR"/>
    <property type="match status" value="1"/>
</dbReference>
<gene>
    <name evidence="5" type="ORF">FHS89_000507</name>
</gene>
<evidence type="ECO:0000259" key="4">
    <source>
        <dbReference type="PROSITE" id="PS50949"/>
    </source>
</evidence>
<dbReference type="Gene3D" id="1.10.10.10">
    <property type="entry name" value="Winged helix-like DNA-binding domain superfamily/Winged helix DNA-binding domain"/>
    <property type="match status" value="1"/>
</dbReference>
<dbReference type="SUPFAM" id="SSF46785">
    <property type="entry name" value="Winged helix' DNA-binding domain"/>
    <property type="match status" value="1"/>
</dbReference>
<dbReference type="GO" id="GO:0003677">
    <property type="term" value="F:DNA binding"/>
    <property type="evidence" value="ECO:0007669"/>
    <property type="project" value="UniProtKB-KW"/>
</dbReference>
<feature type="domain" description="HTH gntR-type" evidence="4">
    <location>
        <begin position="6"/>
        <end position="74"/>
    </location>
</feature>
<dbReference type="InterPro" id="IPR028978">
    <property type="entry name" value="Chorismate_lyase_/UTRA_dom_sf"/>
</dbReference>
<evidence type="ECO:0000313" key="6">
    <source>
        <dbReference type="Proteomes" id="UP000553766"/>
    </source>
</evidence>
<dbReference type="AlphaFoldDB" id="A0A840WHB7"/>
<dbReference type="Pfam" id="PF07702">
    <property type="entry name" value="UTRA"/>
    <property type="match status" value="1"/>
</dbReference>
<organism evidence="5 6">
    <name type="scientific">Rubricella aquisinus</name>
    <dbReference type="NCBI Taxonomy" id="2028108"/>
    <lineage>
        <taxon>Bacteria</taxon>
        <taxon>Pseudomonadati</taxon>
        <taxon>Pseudomonadota</taxon>
        <taxon>Alphaproteobacteria</taxon>
        <taxon>Rhodobacterales</taxon>
        <taxon>Paracoccaceae</taxon>
        <taxon>Rubricella</taxon>
    </lineage>
</organism>
<dbReference type="InterPro" id="IPR050679">
    <property type="entry name" value="Bact_HTH_transcr_reg"/>
</dbReference>
<dbReference type="PANTHER" id="PTHR44846">
    <property type="entry name" value="MANNOSYL-D-GLYCERATE TRANSPORT/METABOLISM SYSTEM REPRESSOR MNGR-RELATED"/>
    <property type="match status" value="1"/>
</dbReference>
<evidence type="ECO:0000256" key="3">
    <source>
        <dbReference type="ARBA" id="ARBA00023163"/>
    </source>
</evidence>
<keyword evidence="3" id="KW-0804">Transcription</keyword>
<name>A0A840WHB7_9RHOB</name>
<reference evidence="5 6" key="1">
    <citation type="submission" date="2020-08" db="EMBL/GenBank/DDBJ databases">
        <title>Genomic Encyclopedia of Type Strains, Phase IV (KMG-IV): sequencing the most valuable type-strain genomes for metagenomic binning, comparative biology and taxonomic classification.</title>
        <authorList>
            <person name="Goeker M."/>
        </authorList>
    </citation>
    <scope>NUCLEOTIDE SEQUENCE [LARGE SCALE GENOMIC DNA]</scope>
    <source>
        <strain evidence="5 6">DSM 103377</strain>
    </source>
</reference>
<protein>
    <submittedName>
        <fullName evidence="5">GntR family phosphonate transport system transcriptional regulator</fullName>
    </submittedName>
</protein>
<dbReference type="InterPro" id="IPR036390">
    <property type="entry name" value="WH_DNA-bd_sf"/>
</dbReference>
<dbReference type="GO" id="GO:0045892">
    <property type="term" value="P:negative regulation of DNA-templated transcription"/>
    <property type="evidence" value="ECO:0007669"/>
    <property type="project" value="TreeGrafter"/>
</dbReference>
<dbReference type="PROSITE" id="PS50949">
    <property type="entry name" value="HTH_GNTR"/>
    <property type="match status" value="1"/>
</dbReference>
<dbReference type="Gene3D" id="3.40.1410.10">
    <property type="entry name" value="Chorismate lyase-like"/>
    <property type="match status" value="1"/>
</dbReference>
<dbReference type="EMBL" id="JACIJS010000001">
    <property type="protein sequence ID" value="MBB5514509.1"/>
    <property type="molecule type" value="Genomic_DNA"/>
</dbReference>
<dbReference type="RefSeq" id="WP_184008136.1">
    <property type="nucleotide sequence ID" value="NZ_JACIJS010000001.1"/>
</dbReference>
<dbReference type="SUPFAM" id="SSF64288">
    <property type="entry name" value="Chorismate lyase-like"/>
    <property type="match status" value="1"/>
</dbReference>
<dbReference type="InterPro" id="IPR036388">
    <property type="entry name" value="WH-like_DNA-bd_sf"/>
</dbReference>
<evidence type="ECO:0000256" key="2">
    <source>
        <dbReference type="ARBA" id="ARBA00023125"/>
    </source>
</evidence>
<evidence type="ECO:0000256" key="1">
    <source>
        <dbReference type="ARBA" id="ARBA00023015"/>
    </source>
</evidence>
<comment type="caution">
    <text evidence="5">The sequence shown here is derived from an EMBL/GenBank/DDBJ whole genome shotgun (WGS) entry which is preliminary data.</text>
</comment>
<proteinExistence type="predicted"/>
<keyword evidence="6" id="KW-1185">Reference proteome</keyword>
<keyword evidence="2" id="KW-0238">DNA-binding</keyword>
<sequence length="239" mass="26089">MTIQTQPIWQVIRSELTGEIADGLHLPGDKLPTEADLSRRFDVNRHTVRRALAEMAKDGLVYSRRGSGVFVTASPTEYPLGKRVRYHQNLAAAGQMPAREILQLITRRPTPIEAEVLNISATTQVHCFEALSLGNGVPIALTHSVFPADRFPGLIDAIELSRSVTKALAICGLKDYTRISTRLTAKTANVTQARHLRLTPGAPILRTVSVNADLDGTPVEFGTTHFAGDRVTLTLTDMS</sequence>
<dbReference type="InterPro" id="IPR011663">
    <property type="entry name" value="UTRA"/>
</dbReference>
<dbReference type="PRINTS" id="PR00035">
    <property type="entry name" value="HTHGNTR"/>
</dbReference>
<dbReference type="GO" id="GO:0003700">
    <property type="term" value="F:DNA-binding transcription factor activity"/>
    <property type="evidence" value="ECO:0007669"/>
    <property type="project" value="InterPro"/>
</dbReference>
<dbReference type="InterPro" id="IPR012702">
    <property type="entry name" value="CP_lyase_PhnF"/>
</dbReference>
<dbReference type="SMART" id="SM00866">
    <property type="entry name" value="UTRA"/>
    <property type="match status" value="1"/>
</dbReference>
<dbReference type="PANTHER" id="PTHR44846:SF1">
    <property type="entry name" value="MANNOSYL-D-GLYCERATE TRANSPORT_METABOLISM SYSTEM REPRESSOR MNGR-RELATED"/>
    <property type="match status" value="1"/>
</dbReference>
<evidence type="ECO:0000313" key="5">
    <source>
        <dbReference type="EMBL" id="MBB5514509.1"/>
    </source>
</evidence>